<reference evidence="2" key="1">
    <citation type="journal article" date="2020" name="mSystems">
        <title>Genome- and Community-Level Interaction Insights into Carbon Utilization and Element Cycling Functions of Hydrothermarchaeota in Hydrothermal Sediment.</title>
        <authorList>
            <person name="Zhou Z."/>
            <person name="Liu Y."/>
            <person name="Xu W."/>
            <person name="Pan J."/>
            <person name="Luo Z.H."/>
            <person name="Li M."/>
        </authorList>
    </citation>
    <scope>NUCLEOTIDE SEQUENCE [LARGE SCALE GENOMIC DNA]</scope>
    <source>
        <strain evidence="2">SpSt-479</strain>
    </source>
</reference>
<organism evidence="2">
    <name type="scientific">Ignavibacterium album</name>
    <dbReference type="NCBI Taxonomy" id="591197"/>
    <lineage>
        <taxon>Bacteria</taxon>
        <taxon>Pseudomonadati</taxon>
        <taxon>Ignavibacteriota</taxon>
        <taxon>Ignavibacteria</taxon>
        <taxon>Ignavibacteriales</taxon>
        <taxon>Ignavibacteriaceae</taxon>
        <taxon>Ignavibacterium</taxon>
    </lineage>
</organism>
<gene>
    <name evidence="2" type="ORF">ENS31_06980</name>
</gene>
<comment type="caution">
    <text evidence="2">The sequence shown here is derived from an EMBL/GenBank/DDBJ whole genome shotgun (WGS) entry which is preliminary data.</text>
</comment>
<sequence length="305" mass="34927">MDIQVHSFNKHRRLSVLQFSTPAFNTFEYISGPSAIEKNFVEVREVSITGSVNNLELVNLSDKYVFFMDGDILVGAKQNRVLNTSVFVAPNSKINLPVSCVEQGRWRAISDKFRPSEFLSPDKIRAKKLKSVNENLKKGRGHFADQGEVWNLVNEFSKEMAAFSESSDLDDIIKKNRESLDRFIDKFPLNNLANGLAIFTDSNPLSIDIFNRTDIYQEYFSKRLRSAATDVFNLKEKENSITEAEARFKALNLFDELEKIQFTVHNGVGIGTEKRWDTDKIAAMELKHLEHLIHFTLLNLDQVKN</sequence>
<proteinExistence type="predicted"/>
<dbReference type="EMBL" id="DSUJ01000008">
    <property type="protein sequence ID" value="HFI91263.1"/>
    <property type="molecule type" value="Genomic_DNA"/>
</dbReference>
<dbReference type="AlphaFoldDB" id="A0A7V3E7E9"/>
<protein>
    <recommendedName>
        <fullName evidence="1">ARG and Rhodanese-Phosphatase-superfamily-associated domain-containing protein</fullName>
    </recommendedName>
</protein>
<evidence type="ECO:0000259" key="1">
    <source>
        <dbReference type="Pfam" id="PF20208"/>
    </source>
</evidence>
<accession>A0A7V3E7E9</accession>
<name>A0A7V3E7E9_9BACT</name>
<dbReference type="InterPro" id="IPR046699">
    <property type="entry name" value="ARPP-1"/>
</dbReference>
<feature type="domain" description="ARG and Rhodanese-Phosphatase-superfamily-associated" evidence="1">
    <location>
        <begin position="3"/>
        <end position="297"/>
    </location>
</feature>
<evidence type="ECO:0000313" key="2">
    <source>
        <dbReference type="EMBL" id="HFI91263.1"/>
    </source>
</evidence>
<dbReference type="Pfam" id="PF20208">
    <property type="entry name" value="ARPP-1"/>
    <property type="match status" value="1"/>
</dbReference>